<dbReference type="SUPFAM" id="SSF46894">
    <property type="entry name" value="C-terminal effector domain of the bipartite response regulators"/>
    <property type="match status" value="1"/>
</dbReference>
<evidence type="ECO:0000313" key="7">
    <source>
        <dbReference type="EMBL" id="TDZ85726.1"/>
    </source>
</evidence>
<comment type="similarity">
    <text evidence="1">Belongs to the AfsR/DnrI/RedD regulatory family.</text>
</comment>
<dbReference type="InterPro" id="IPR036388">
    <property type="entry name" value="WH-like_DNA-bd_sf"/>
</dbReference>
<dbReference type="Pfam" id="PF00486">
    <property type="entry name" value="Trans_reg_C"/>
    <property type="match status" value="1"/>
</dbReference>
<reference evidence="7 8" key="1">
    <citation type="journal article" date="2019" name="Sci. Rep.">
        <title>Extended insight into the Mycobacterium chelonae-abscessus complex through whole genome sequencing of Mycobacterium salmoniphilum outbreak and Mycobacterium salmoniphilum-like strains.</title>
        <authorList>
            <person name="Behra P.R.K."/>
            <person name="Das S."/>
            <person name="Pettersson B.M.F."/>
            <person name="Shirreff L."/>
            <person name="DuCote T."/>
            <person name="Jacobsson K.G."/>
            <person name="Ennis D.G."/>
            <person name="Kirsebom L.A."/>
        </authorList>
    </citation>
    <scope>NUCLEOTIDE SEQUENCE [LARGE SCALE GENOMIC DNA]</scope>
    <source>
        <strain evidence="7 8">DE 4585</strain>
    </source>
</reference>
<dbReference type="InterPro" id="IPR016032">
    <property type="entry name" value="Sig_transdc_resp-reg_C-effctor"/>
</dbReference>
<dbReference type="Gene3D" id="1.25.40.10">
    <property type="entry name" value="Tetratricopeptide repeat domain"/>
    <property type="match status" value="1"/>
</dbReference>
<dbReference type="Proteomes" id="UP000295117">
    <property type="component" value="Unassembled WGS sequence"/>
</dbReference>
<name>A0A4R8S4B1_9MYCO</name>
<dbReference type="Gene3D" id="1.10.10.10">
    <property type="entry name" value="Winged helix-like DNA-binding domain superfamily/Winged helix DNA-binding domain"/>
    <property type="match status" value="1"/>
</dbReference>
<dbReference type="CDD" id="cd15831">
    <property type="entry name" value="BTAD"/>
    <property type="match status" value="1"/>
</dbReference>
<feature type="DNA-binding region" description="OmpR/PhoB-type" evidence="5">
    <location>
        <begin position="1"/>
        <end position="108"/>
    </location>
</feature>
<evidence type="ECO:0000256" key="4">
    <source>
        <dbReference type="ARBA" id="ARBA00023163"/>
    </source>
</evidence>
<dbReference type="GO" id="GO:0000160">
    <property type="term" value="P:phosphorelay signal transduction system"/>
    <property type="evidence" value="ECO:0007669"/>
    <property type="project" value="InterPro"/>
</dbReference>
<dbReference type="PROSITE" id="PS51755">
    <property type="entry name" value="OMPR_PHOB"/>
    <property type="match status" value="1"/>
</dbReference>
<proteinExistence type="inferred from homology"/>
<dbReference type="GO" id="GO:0006355">
    <property type="term" value="P:regulation of DNA-templated transcription"/>
    <property type="evidence" value="ECO:0007669"/>
    <property type="project" value="InterPro"/>
</dbReference>
<dbReference type="SMART" id="SM00862">
    <property type="entry name" value="Trans_reg_C"/>
    <property type="match status" value="1"/>
</dbReference>
<evidence type="ECO:0000256" key="5">
    <source>
        <dbReference type="PROSITE-ProRule" id="PRU01091"/>
    </source>
</evidence>
<dbReference type="Pfam" id="PF03704">
    <property type="entry name" value="BTAD"/>
    <property type="match status" value="1"/>
</dbReference>
<sequence length="293" mass="32628">MVIRAEANILGPLSLTASLSSGERDATPSAKKQRQVLAMLLARAGRFVPAAVLIDELWDDEPPKSATTVVQTYILSIRKTIAKEFDMSVAQVASSMLQTKNMGYLFSPHDISLDLRRYQSLIESARCAKESGNDHQAVLLFVNAEKTWTGPAFVDIEVGRLLASEKDQVECIFLANLELRIEAQLRLERYREAAIDLALWVSRFPYHERLYAYYMYALCLAGWRDKALGVFQLARKTLAAGLGLEPCVKLQRLHGDILASSDDTVAERMKTEHGRFLTGLIPHTVTGLTSQVS</sequence>
<dbReference type="InterPro" id="IPR001867">
    <property type="entry name" value="OmpR/PhoB-type_DNA-bd"/>
</dbReference>
<dbReference type="InterPro" id="IPR011990">
    <property type="entry name" value="TPR-like_helical_dom_sf"/>
</dbReference>
<evidence type="ECO:0000259" key="6">
    <source>
        <dbReference type="PROSITE" id="PS51755"/>
    </source>
</evidence>
<evidence type="ECO:0000256" key="2">
    <source>
        <dbReference type="ARBA" id="ARBA00023015"/>
    </source>
</evidence>
<keyword evidence="3 5" id="KW-0238">DNA-binding</keyword>
<dbReference type="SUPFAM" id="SSF48452">
    <property type="entry name" value="TPR-like"/>
    <property type="match status" value="1"/>
</dbReference>
<dbReference type="InterPro" id="IPR051677">
    <property type="entry name" value="AfsR-DnrI-RedD_regulator"/>
</dbReference>
<dbReference type="PANTHER" id="PTHR35807:SF1">
    <property type="entry name" value="TRANSCRIPTIONAL REGULATOR REDD"/>
    <property type="match status" value="1"/>
</dbReference>
<feature type="domain" description="OmpR/PhoB-type" evidence="6">
    <location>
        <begin position="1"/>
        <end position="108"/>
    </location>
</feature>
<dbReference type="EMBL" id="PECH01000004">
    <property type="protein sequence ID" value="TDZ85726.1"/>
    <property type="molecule type" value="Genomic_DNA"/>
</dbReference>
<dbReference type="InterPro" id="IPR005158">
    <property type="entry name" value="BTAD"/>
</dbReference>
<keyword evidence="2" id="KW-0805">Transcription regulation</keyword>
<dbReference type="GO" id="GO:0003677">
    <property type="term" value="F:DNA binding"/>
    <property type="evidence" value="ECO:0007669"/>
    <property type="project" value="UniProtKB-UniRule"/>
</dbReference>
<evidence type="ECO:0000256" key="3">
    <source>
        <dbReference type="ARBA" id="ARBA00023125"/>
    </source>
</evidence>
<dbReference type="AlphaFoldDB" id="A0A4R8S4B1"/>
<dbReference type="SMART" id="SM01043">
    <property type="entry name" value="BTAD"/>
    <property type="match status" value="1"/>
</dbReference>
<comment type="caution">
    <text evidence="7">The sequence shown here is derived from an EMBL/GenBank/DDBJ whole genome shotgun (WGS) entry which is preliminary data.</text>
</comment>
<organism evidence="7 8">
    <name type="scientific">Mycobacteroides salmoniphilum</name>
    <dbReference type="NCBI Taxonomy" id="404941"/>
    <lineage>
        <taxon>Bacteria</taxon>
        <taxon>Bacillati</taxon>
        <taxon>Actinomycetota</taxon>
        <taxon>Actinomycetes</taxon>
        <taxon>Mycobacteriales</taxon>
        <taxon>Mycobacteriaceae</taxon>
        <taxon>Mycobacteroides</taxon>
    </lineage>
</organism>
<evidence type="ECO:0000313" key="8">
    <source>
        <dbReference type="Proteomes" id="UP000295117"/>
    </source>
</evidence>
<protein>
    <submittedName>
        <fullName evidence="7">Transcriptional regulatory protein EmbR</fullName>
    </submittedName>
</protein>
<evidence type="ECO:0000256" key="1">
    <source>
        <dbReference type="ARBA" id="ARBA00005820"/>
    </source>
</evidence>
<dbReference type="PANTHER" id="PTHR35807">
    <property type="entry name" value="TRANSCRIPTIONAL REGULATOR REDD-RELATED"/>
    <property type="match status" value="1"/>
</dbReference>
<accession>A0A4R8S4B1</accession>
<keyword evidence="4" id="KW-0804">Transcription</keyword>
<gene>
    <name evidence="7" type="primary">embR</name>
    <name evidence="7" type="ORF">DE4585_01045</name>
</gene>